<feature type="domain" description="ABC transporter" evidence="8">
    <location>
        <begin position="362"/>
        <end position="597"/>
    </location>
</feature>
<dbReference type="PANTHER" id="PTHR24221">
    <property type="entry name" value="ATP-BINDING CASSETTE SUB-FAMILY B"/>
    <property type="match status" value="1"/>
</dbReference>
<name>A0A2H0LLE9_9BACT</name>
<feature type="transmembrane region" description="Helical" evidence="7">
    <location>
        <begin position="164"/>
        <end position="183"/>
    </location>
</feature>
<reference evidence="10 11" key="1">
    <citation type="submission" date="2017-09" db="EMBL/GenBank/DDBJ databases">
        <title>Depth-based differentiation of microbial function through sediment-hosted aquifers and enrichment of novel symbionts in the deep terrestrial subsurface.</title>
        <authorList>
            <person name="Probst A.J."/>
            <person name="Ladd B."/>
            <person name="Jarett J.K."/>
            <person name="Geller-Mcgrath D.E."/>
            <person name="Sieber C.M."/>
            <person name="Emerson J.B."/>
            <person name="Anantharaman K."/>
            <person name="Thomas B.C."/>
            <person name="Malmstrom R."/>
            <person name="Stieglmeier M."/>
            <person name="Klingl A."/>
            <person name="Woyke T."/>
            <person name="Ryan C.M."/>
            <person name="Banfield J.F."/>
        </authorList>
    </citation>
    <scope>NUCLEOTIDE SEQUENCE [LARGE SCALE GENOMIC DNA]</scope>
    <source>
        <strain evidence="10">CG11_big_fil_rev_8_21_14_0_20_45_26</strain>
    </source>
</reference>
<dbReference type="GO" id="GO:0140359">
    <property type="term" value="F:ABC-type transporter activity"/>
    <property type="evidence" value="ECO:0007669"/>
    <property type="project" value="InterPro"/>
</dbReference>
<feature type="transmembrane region" description="Helical" evidence="7">
    <location>
        <begin position="29"/>
        <end position="50"/>
    </location>
</feature>
<dbReference type="PROSITE" id="PS00211">
    <property type="entry name" value="ABC_TRANSPORTER_1"/>
    <property type="match status" value="1"/>
</dbReference>
<dbReference type="Pfam" id="PF00005">
    <property type="entry name" value="ABC_tran"/>
    <property type="match status" value="1"/>
</dbReference>
<dbReference type="InterPro" id="IPR036640">
    <property type="entry name" value="ABC1_TM_sf"/>
</dbReference>
<evidence type="ECO:0000256" key="6">
    <source>
        <dbReference type="ARBA" id="ARBA00023136"/>
    </source>
</evidence>
<dbReference type="Gene3D" id="1.20.1560.10">
    <property type="entry name" value="ABC transporter type 1, transmembrane domain"/>
    <property type="match status" value="1"/>
</dbReference>
<comment type="caution">
    <text evidence="10">The sequence shown here is derived from an EMBL/GenBank/DDBJ whole genome shotgun (WGS) entry which is preliminary data.</text>
</comment>
<keyword evidence="3" id="KW-0547">Nucleotide-binding</keyword>
<comment type="subcellular location">
    <subcellularLocation>
        <location evidence="1">Cell membrane</location>
        <topology evidence="1">Multi-pass membrane protein</topology>
    </subcellularLocation>
</comment>
<dbReference type="InterPro" id="IPR017871">
    <property type="entry name" value="ABC_transporter-like_CS"/>
</dbReference>
<evidence type="ECO:0000259" key="8">
    <source>
        <dbReference type="PROSITE" id="PS50893"/>
    </source>
</evidence>
<dbReference type="GO" id="GO:0005524">
    <property type="term" value="F:ATP binding"/>
    <property type="evidence" value="ECO:0007669"/>
    <property type="project" value="UniProtKB-KW"/>
</dbReference>
<dbReference type="Gene3D" id="3.40.50.300">
    <property type="entry name" value="P-loop containing nucleotide triphosphate hydrolases"/>
    <property type="match status" value="1"/>
</dbReference>
<dbReference type="SUPFAM" id="SSF90123">
    <property type="entry name" value="ABC transporter transmembrane region"/>
    <property type="match status" value="1"/>
</dbReference>
<keyword evidence="6 7" id="KW-0472">Membrane</keyword>
<dbReference type="Proteomes" id="UP000230859">
    <property type="component" value="Unassembled WGS sequence"/>
</dbReference>
<gene>
    <name evidence="10" type="ORF">COV74_09640</name>
</gene>
<dbReference type="InterPro" id="IPR039421">
    <property type="entry name" value="Type_1_exporter"/>
</dbReference>
<dbReference type="PROSITE" id="PS50893">
    <property type="entry name" value="ABC_TRANSPORTER_2"/>
    <property type="match status" value="1"/>
</dbReference>
<dbReference type="InterPro" id="IPR011527">
    <property type="entry name" value="ABC1_TM_dom"/>
</dbReference>
<feature type="transmembrane region" description="Helical" evidence="7">
    <location>
        <begin position="189"/>
        <end position="208"/>
    </location>
</feature>
<evidence type="ECO:0000256" key="2">
    <source>
        <dbReference type="ARBA" id="ARBA00022692"/>
    </source>
</evidence>
<dbReference type="GO" id="GO:0034040">
    <property type="term" value="F:ATPase-coupled lipid transmembrane transporter activity"/>
    <property type="evidence" value="ECO:0007669"/>
    <property type="project" value="TreeGrafter"/>
</dbReference>
<dbReference type="InterPro" id="IPR003593">
    <property type="entry name" value="AAA+_ATPase"/>
</dbReference>
<feature type="transmembrane region" description="Helical" evidence="7">
    <location>
        <begin position="88"/>
        <end position="116"/>
    </location>
</feature>
<dbReference type="GO" id="GO:0016887">
    <property type="term" value="F:ATP hydrolysis activity"/>
    <property type="evidence" value="ECO:0007669"/>
    <property type="project" value="InterPro"/>
</dbReference>
<dbReference type="PROSITE" id="PS50929">
    <property type="entry name" value="ABC_TM1F"/>
    <property type="match status" value="1"/>
</dbReference>
<feature type="domain" description="ABC transmembrane type-1" evidence="9">
    <location>
        <begin position="29"/>
        <end position="319"/>
    </location>
</feature>
<proteinExistence type="predicted"/>
<sequence length="603" mass="68237">MSQNEKSSFLKSDLLECVRCLRFYPAHSFLLLSLLTFGAAAEMAGMSMIIPVFDFIQYGGITGTQCSFYSQMVAERLLQFHLQPTLPLILTLTMIFATMQFGILYVQTTLGAKLFFRIRQKIRNQAYDTLIDASPEFHTYQKSGAFVEVIHNQVTQLGEAIRNFILIVTYFIISAAYLVFLAAISWKLTLLLCGVAILKWMTSTIFTWRAHHLAKKILSFSKEHTARLIETLHAIILIKAFSREPYEKKRYREVHGQLEGTKIKLTYNEAAHSFLDHLIIPMTLCVIVWLSLTVFKLEGTLVLIYITALVRVFNLMTLLNQGRVKMSASLPGVHAVVWLRQMAGKPHVVNGTLVKERLEQQIELKQVGFSYGVNGLPVLDDLNLSIRRDEHIAIVGPTGSGKTTLVHLLLRLYDPTNGAIFIDGIDLRQIALESWHNLIGYVSQDTFIFNASIYENIRYGKLTAARDEIEEAIRLSHASEFINKMPDGVETMVGDRGARLSGGQRQRIAIARAFLRNPQILLMDEATSALDSVTESFIEESTRELAKNRTTITIAHRLTTIQSANRIIVLDQGKVVEEGTHESLIARESLYKRYHELQILNQT</sequence>
<dbReference type="Pfam" id="PF00664">
    <property type="entry name" value="ABC_membrane"/>
    <property type="match status" value="1"/>
</dbReference>
<evidence type="ECO:0000256" key="4">
    <source>
        <dbReference type="ARBA" id="ARBA00022840"/>
    </source>
</evidence>
<evidence type="ECO:0000256" key="5">
    <source>
        <dbReference type="ARBA" id="ARBA00022989"/>
    </source>
</evidence>
<accession>A0A2H0LLE9</accession>
<keyword evidence="5 7" id="KW-1133">Transmembrane helix</keyword>
<evidence type="ECO:0008006" key="12">
    <source>
        <dbReference type="Google" id="ProtNLM"/>
    </source>
</evidence>
<keyword evidence="2 7" id="KW-0812">Transmembrane</keyword>
<organism evidence="10 11">
    <name type="scientific">Candidatus Abzuiibacterium crystallinum</name>
    <dbReference type="NCBI Taxonomy" id="1974748"/>
    <lineage>
        <taxon>Bacteria</taxon>
        <taxon>Pseudomonadati</taxon>
        <taxon>Candidatus Omnitrophota</taxon>
        <taxon>Candidatus Abzuiibacterium</taxon>
    </lineage>
</organism>
<evidence type="ECO:0000259" key="9">
    <source>
        <dbReference type="PROSITE" id="PS50929"/>
    </source>
</evidence>
<dbReference type="SMART" id="SM00382">
    <property type="entry name" value="AAA"/>
    <property type="match status" value="1"/>
</dbReference>
<dbReference type="GO" id="GO:0005886">
    <property type="term" value="C:plasma membrane"/>
    <property type="evidence" value="ECO:0007669"/>
    <property type="project" value="UniProtKB-SubCell"/>
</dbReference>
<evidence type="ECO:0000256" key="7">
    <source>
        <dbReference type="SAM" id="Phobius"/>
    </source>
</evidence>
<keyword evidence="4" id="KW-0067">ATP-binding</keyword>
<evidence type="ECO:0000313" key="11">
    <source>
        <dbReference type="Proteomes" id="UP000230859"/>
    </source>
</evidence>
<dbReference type="InterPro" id="IPR027417">
    <property type="entry name" value="P-loop_NTPase"/>
</dbReference>
<dbReference type="EMBL" id="PCVY01000072">
    <property type="protein sequence ID" value="PIQ85211.1"/>
    <property type="molecule type" value="Genomic_DNA"/>
</dbReference>
<evidence type="ECO:0000256" key="1">
    <source>
        <dbReference type="ARBA" id="ARBA00004651"/>
    </source>
</evidence>
<evidence type="ECO:0000256" key="3">
    <source>
        <dbReference type="ARBA" id="ARBA00022741"/>
    </source>
</evidence>
<dbReference type="InterPro" id="IPR003439">
    <property type="entry name" value="ABC_transporter-like_ATP-bd"/>
</dbReference>
<dbReference type="PANTHER" id="PTHR24221:SF654">
    <property type="entry name" value="ATP-BINDING CASSETTE SUB-FAMILY B MEMBER 6"/>
    <property type="match status" value="1"/>
</dbReference>
<evidence type="ECO:0000313" key="10">
    <source>
        <dbReference type="EMBL" id="PIQ85211.1"/>
    </source>
</evidence>
<dbReference type="SUPFAM" id="SSF52540">
    <property type="entry name" value="P-loop containing nucleoside triphosphate hydrolases"/>
    <property type="match status" value="1"/>
</dbReference>
<dbReference type="FunFam" id="3.40.50.300:FF:000218">
    <property type="entry name" value="Multidrug ABC transporter ATP-binding protein"/>
    <property type="match status" value="1"/>
</dbReference>
<protein>
    <recommendedName>
        <fullName evidence="12">ABC transporter ATP-binding protein</fullName>
    </recommendedName>
</protein>
<dbReference type="AlphaFoldDB" id="A0A2H0LLE9"/>